<dbReference type="Proteomes" id="UP000053024">
    <property type="component" value="Unassembled WGS sequence"/>
</dbReference>
<dbReference type="SUPFAM" id="SSF53335">
    <property type="entry name" value="S-adenosyl-L-methionine-dependent methyltransferases"/>
    <property type="match status" value="1"/>
</dbReference>
<accession>A0A101SVT2</accession>
<feature type="domain" description="Methyltransferase FkbM" evidence="1">
    <location>
        <begin position="56"/>
        <end position="233"/>
    </location>
</feature>
<protein>
    <recommendedName>
        <fullName evidence="1">Methyltransferase FkbM domain-containing protein</fullName>
    </recommendedName>
</protein>
<reference evidence="2 3" key="1">
    <citation type="submission" date="2015-10" db="EMBL/GenBank/DDBJ databases">
        <title>Draft genome sequence of Streptomyces bungoensis DSM 41781, type strain for the species Streptomyces bungoensis.</title>
        <authorList>
            <person name="Ruckert C."/>
            <person name="Winkler A."/>
            <person name="Kalinowski J."/>
            <person name="Kampfer P."/>
            <person name="Glaeser S."/>
        </authorList>
    </citation>
    <scope>NUCLEOTIDE SEQUENCE [LARGE SCALE GENOMIC DNA]</scope>
    <source>
        <strain evidence="2 3">DSM 41781</strain>
    </source>
</reference>
<dbReference type="PANTHER" id="PTHR34203:SF13">
    <property type="entry name" value="EXPRESSED PROTEIN"/>
    <property type="match status" value="1"/>
</dbReference>
<comment type="caution">
    <text evidence="2">The sequence shown here is derived from an EMBL/GenBank/DDBJ whole genome shotgun (WGS) entry which is preliminary data.</text>
</comment>
<proteinExistence type="predicted"/>
<gene>
    <name evidence="2" type="ORF">AQJ66_25465</name>
</gene>
<evidence type="ECO:0000313" key="3">
    <source>
        <dbReference type="Proteomes" id="UP000053024"/>
    </source>
</evidence>
<dbReference type="InterPro" id="IPR052514">
    <property type="entry name" value="SAM-dependent_MTase"/>
</dbReference>
<dbReference type="Gene3D" id="3.40.50.150">
    <property type="entry name" value="Vaccinia Virus protein VP39"/>
    <property type="match status" value="1"/>
</dbReference>
<dbReference type="EMBL" id="LMWX01000045">
    <property type="protein sequence ID" value="KUN81017.1"/>
    <property type="molecule type" value="Genomic_DNA"/>
</dbReference>
<dbReference type="PANTHER" id="PTHR34203">
    <property type="entry name" value="METHYLTRANSFERASE, FKBM FAMILY PROTEIN"/>
    <property type="match status" value="1"/>
</dbReference>
<dbReference type="InterPro" id="IPR029063">
    <property type="entry name" value="SAM-dependent_MTases_sf"/>
</dbReference>
<dbReference type="NCBIfam" id="TIGR01444">
    <property type="entry name" value="fkbM_fam"/>
    <property type="match status" value="1"/>
</dbReference>
<dbReference type="AlphaFoldDB" id="A0A101SVT2"/>
<dbReference type="STRING" id="285568.AQJ66_25465"/>
<dbReference type="OrthoDB" id="424472at2"/>
<evidence type="ECO:0000259" key="1">
    <source>
        <dbReference type="Pfam" id="PF05050"/>
    </source>
</evidence>
<evidence type="ECO:0000313" key="2">
    <source>
        <dbReference type="EMBL" id="KUN81017.1"/>
    </source>
</evidence>
<dbReference type="InterPro" id="IPR006342">
    <property type="entry name" value="FkbM_mtfrase"/>
</dbReference>
<dbReference type="RefSeq" id="WP_061926638.1">
    <property type="nucleotide sequence ID" value="NZ_KQ948864.1"/>
</dbReference>
<organism evidence="2 3">
    <name type="scientific">Streptomyces bungoensis</name>
    <dbReference type="NCBI Taxonomy" id="285568"/>
    <lineage>
        <taxon>Bacteria</taxon>
        <taxon>Bacillati</taxon>
        <taxon>Actinomycetota</taxon>
        <taxon>Actinomycetes</taxon>
        <taxon>Kitasatosporales</taxon>
        <taxon>Streptomycetaceae</taxon>
        <taxon>Streptomyces</taxon>
    </lineage>
</organism>
<keyword evidence="3" id="KW-1185">Reference proteome</keyword>
<dbReference type="Pfam" id="PF05050">
    <property type="entry name" value="Methyltransf_21"/>
    <property type="match status" value="1"/>
</dbReference>
<sequence length="258" mass="28651">MTDIRSVRVADGFSVFVPQSEGALFSEVDFIYNEIFVERAYLKHGIRLSDSARIVDAGANVGLFSLFVKREFPGASILAFEPIPTIHQALLENLDSHGAKDVEVVRAALGRQPEERVRFTFYPALPGNSTRYPEQKKVGQELTVAQIGQEAVDRIMAGVEVEAEVRRLSDALRDWAPEGPVDLLKIDVEGAELEVMEGLEAADWRRVRQSVVEVQDLDGRLDAVRGILEAQGFTVTVEGAANLPEVFRYSMVYATRED</sequence>
<name>A0A101SVT2_9ACTN</name>